<comment type="caution">
    <text evidence="1">The sequence shown here is derived from an EMBL/GenBank/DDBJ whole genome shotgun (WGS) entry which is preliminary data.</text>
</comment>
<dbReference type="Proteomes" id="UP000012012">
    <property type="component" value="Unassembled WGS sequence"/>
</dbReference>
<name>A0AAV3IFJ4_HELPX</name>
<dbReference type="RefSeq" id="WP_001938513.1">
    <property type="nucleotide sequence ID" value="NZ_KB644451.1"/>
</dbReference>
<dbReference type="EMBL" id="APDF01000021">
    <property type="protein sequence ID" value="EMG96239.1"/>
    <property type="molecule type" value="Genomic_DNA"/>
</dbReference>
<evidence type="ECO:0000313" key="1">
    <source>
        <dbReference type="EMBL" id="EMG96239.1"/>
    </source>
</evidence>
<protein>
    <recommendedName>
        <fullName evidence="3">DNA-binding protein</fullName>
    </recommendedName>
</protein>
<proteinExistence type="predicted"/>
<reference evidence="1 2" key="1">
    <citation type="submission" date="2012-11" db="EMBL/GenBank/DDBJ databases">
        <authorList>
            <person name="Weinstock G."/>
            <person name="Sodergren E."/>
            <person name="Lobos E.A."/>
            <person name="Fulton L."/>
            <person name="Fulton R."/>
            <person name="Courtney L."/>
            <person name="Fronick C."/>
            <person name="O'Laughlin M."/>
            <person name="Godfrey J."/>
            <person name="Wilson R.M."/>
            <person name="Miner T."/>
            <person name="Farmer C."/>
            <person name="Delehaunty K."/>
            <person name="Cordes M."/>
            <person name="Minx P."/>
            <person name="Tomlinson C."/>
            <person name="Chen J."/>
            <person name="Wollam A."/>
            <person name="Pepin K.H."/>
            <person name="Bhonagiri V."/>
            <person name="Zhang X."/>
            <person name="Suruliraj S."/>
            <person name="Antonio M."/>
            <person name="Secka O."/>
            <person name="Thomas J."/>
            <person name="Warren W."/>
            <person name="Mitreva M."/>
            <person name="Mardis E.R."/>
            <person name="Wilson R.K."/>
        </authorList>
    </citation>
    <scope>NUCLEOTIDE SEQUENCE [LARGE SCALE GENOMIC DNA]</scope>
    <source>
        <strain evidence="1 2">GAM120Ai</strain>
    </source>
</reference>
<organism evidence="1 2">
    <name type="scientific">Helicobacter pylori GAM120Ai</name>
    <dbReference type="NCBI Taxonomy" id="1159029"/>
    <lineage>
        <taxon>Bacteria</taxon>
        <taxon>Pseudomonadati</taxon>
        <taxon>Campylobacterota</taxon>
        <taxon>Epsilonproteobacteria</taxon>
        <taxon>Campylobacterales</taxon>
        <taxon>Helicobacteraceae</taxon>
        <taxon>Helicobacter</taxon>
    </lineage>
</organism>
<dbReference type="AlphaFoldDB" id="A0AAV3IFJ4"/>
<evidence type="ECO:0000313" key="2">
    <source>
        <dbReference type="Proteomes" id="UP000012012"/>
    </source>
</evidence>
<gene>
    <name evidence="1" type="ORF">HMPREF1401_00646</name>
</gene>
<evidence type="ECO:0008006" key="3">
    <source>
        <dbReference type="Google" id="ProtNLM"/>
    </source>
</evidence>
<accession>A0AAV3IFJ4</accession>
<sequence length="283" mass="32047">MEEEKKENETLSQIDLKRAVREAYEDTLATQGEIAAKFNISRQTLNKWANQGEWTSRKIFNEIRAMYETLGMSIRELAKKYKMNENYLRYIKTRQAWMKRKITKDLEEKEIKEILGDKLTEKNMDLFLDTKKEEVKEVLKQSLDHLNLDPIVLEAITETTSDELLLKAMNTAYIKKQILFCAVVARGELIKMIKRSSLTNNEKDSANIIVAAEKVSKLFIDAGVSLFGKDQIQVIESHQNTNLAQMNMSDLLALANGSDSVGGVSESVGGVGSVMINEADSVE</sequence>